<dbReference type="EMBL" id="GGEC01054171">
    <property type="protein sequence ID" value="MBX34655.1"/>
    <property type="molecule type" value="Transcribed_RNA"/>
</dbReference>
<proteinExistence type="predicted"/>
<keyword evidence="1" id="KW-0808">Transferase</keyword>
<reference evidence="1" key="1">
    <citation type="submission" date="2018-02" db="EMBL/GenBank/DDBJ databases">
        <title>Rhizophora mucronata_Transcriptome.</title>
        <authorList>
            <person name="Meera S.P."/>
            <person name="Sreeshan A."/>
            <person name="Augustine A."/>
        </authorList>
    </citation>
    <scope>NUCLEOTIDE SEQUENCE</scope>
    <source>
        <tissue evidence="1">Leaf</tissue>
    </source>
</reference>
<name>A0A2P2MWQ2_RHIMU</name>
<organism evidence="1">
    <name type="scientific">Rhizophora mucronata</name>
    <name type="common">Asiatic mangrove</name>
    <dbReference type="NCBI Taxonomy" id="61149"/>
    <lineage>
        <taxon>Eukaryota</taxon>
        <taxon>Viridiplantae</taxon>
        <taxon>Streptophyta</taxon>
        <taxon>Embryophyta</taxon>
        <taxon>Tracheophyta</taxon>
        <taxon>Spermatophyta</taxon>
        <taxon>Magnoliopsida</taxon>
        <taxon>eudicotyledons</taxon>
        <taxon>Gunneridae</taxon>
        <taxon>Pentapetalae</taxon>
        <taxon>rosids</taxon>
        <taxon>fabids</taxon>
        <taxon>Malpighiales</taxon>
        <taxon>Rhizophoraceae</taxon>
        <taxon>Rhizophora</taxon>
    </lineage>
</organism>
<keyword evidence="1" id="KW-0675">Receptor</keyword>
<keyword evidence="1" id="KW-0418">Kinase</keyword>
<accession>A0A2P2MWQ2</accession>
<evidence type="ECO:0000313" key="1">
    <source>
        <dbReference type="EMBL" id="MBX34655.1"/>
    </source>
</evidence>
<sequence>MFINPVSCSCFLVFLDDDGGDGGALQLLFSGGPHRKGLSS</sequence>
<protein>
    <submittedName>
        <fullName evidence="1">Putative LRR receptor-like serine/threonine-protein kinase At4g36180</fullName>
    </submittedName>
</protein>
<dbReference type="GO" id="GO:0016301">
    <property type="term" value="F:kinase activity"/>
    <property type="evidence" value="ECO:0007669"/>
    <property type="project" value="UniProtKB-KW"/>
</dbReference>
<dbReference type="AlphaFoldDB" id="A0A2P2MWQ2"/>